<gene>
    <name evidence="3" type="ORF">BJI46_06325</name>
</gene>
<dbReference type="EMBL" id="MKKK01000073">
    <property type="protein sequence ID" value="OEY91756.1"/>
    <property type="molecule type" value="Genomic_DNA"/>
</dbReference>
<reference evidence="3 4" key="1">
    <citation type="submission" date="2016-09" db="EMBL/GenBank/DDBJ databases">
        <authorList>
            <person name="Capua I."/>
            <person name="De Benedictis P."/>
            <person name="Joannis T."/>
            <person name="Lombin L.H."/>
            <person name="Cattoli G."/>
        </authorList>
    </citation>
    <scope>NUCLEOTIDE SEQUENCE [LARGE SCALE GENOMIC DNA]</scope>
    <source>
        <strain evidence="3 4">ANC 4671</strain>
    </source>
</reference>
<feature type="signal peptide" evidence="2">
    <location>
        <begin position="1"/>
        <end position="27"/>
    </location>
</feature>
<name>A0A1E7QXM5_9GAMM</name>
<feature type="region of interest" description="Disordered" evidence="1">
    <location>
        <begin position="25"/>
        <end position="145"/>
    </location>
</feature>
<dbReference type="RefSeq" id="WP_070070967.1">
    <property type="nucleotide sequence ID" value="NZ_MKKK01000073.1"/>
</dbReference>
<dbReference type="PROSITE" id="PS51257">
    <property type="entry name" value="PROKAR_LIPOPROTEIN"/>
    <property type="match status" value="1"/>
</dbReference>
<evidence type="ECO:0000256" key="1">
    <source>
        <dbReference type="SAM" id="MobiDB-lite"/>
    </source>
</evidence>
<evidence type="ECO:0000313" key="4">
    <source>
        <dbReference type="Proteomes" id="UP000185895"/>
    </source>
</evidence>
<evidence type="ECO:0000313" key="3">
    <source>
        <dbReference type="EMBL" id="OEY91756.1"/>
    </source>
</evidence>
<comment type="caution">
    <text evidence="3">The sequence shown here is derived from an EMBL/GenBank/DDBJ whole genome shotgun (WGS) entry which is preliminary data.</text>
</comment>
<dbReference type="STRING" id="1262585.BJI46_06325"/>
<dbReference type="OrthoDB" id="6717527at2"/>
<feature type="compositionally biased region" description="Basic and acidic residues" evidence="1">
    <location>
        <begin position="98"/>
        <end position="118"/>
    </location>
</feature>
<keyword evidence="2" id="KW-0732">Signal</keyword>
<organism evidence="3 4">
    <name type="scientific">Acinetobacter qingfengensis</name>
    <dbReference type="NCBI Taxonomy" id="1262585"/>
    <lineage>
        <taxon>Bacteria</taxon>
        <taxon>Pseudomonadati</taxon>
        <taxon>Pseudomonadota</taxon>
        <taxon>Gammaproteobacteria</taxon>
        <taxon>Moraxellales</taxon>
        <taxon>Moraxellaceae</taxon>
        <taxon>Acinetobacter</taxon>
    </lineage>
</organism>
<proteinExistence type="predicted"/>
<dbReference type="Proteomes" id="UP000185895">
    <property type="component" value="Unassembled WGS sequence"/>
</dbReference>
<dbReference type="AlphaFoldDB" id="A0A1E7QXM5"/>
<sequence length="145" mass="15836">MSTWLKTSMMTLALASVVGLTACQSNTAPHNDRPDHLPKSAHNDKQRPPLPHSGKPFDKMTDQEKAAFQQRMQEHQAKREALDKACEGKVGQTISVKVGDKTLEGKCEVNFKPNRPEKGQQPPLPPQDGQLAPQPPAPNQAAVNS</sequence>
<feature type="compositionally biased region" description="Basic and acidic residues" evidence="1">
    <location>
        <begin position="55"/>
        <end position="65"/>
    </location>
</feature>
<accession>A0A1E7QXM5</accession>
<protein>
    <submittedName>
        <fullName evidence="3">Uncharacterized protein</fullName>
    </submittedName>
</protein>
<evidence type="ECO:0000256" key="2">
    <source>
        <dbReference type="SAM" id="SignalP"/>
    </source>
</evidence>
<keyword evidence="4" id="KW-1185">Reference proteome</keyword>
<feature type="compositionally biased region" description="Basic and acidic residues" evidence="1">
    <location>
        <begin position="72"/>
        <end position="87"/>
    </location>
</feature>
<feature type="chain" id="PRO_5043144544" evidence="2">
    <location>
        <begin position="28"/>
        <end position="145"/>
    </location>
</feature>
<feature type="compositionally biased region" description="Basic and acidic residues" evidence="1">
    <location>
        <begin position="30"/>
        <end position="47"/>
    </location>
</feature>